<accession>A0A3B0U9R7</accession>
<keyword evidence="3" id="KW-0479">Metal-binding</keyword>
<dbReference type="Pfam" id="PF04055">
    <property type="entry name" value="Radical_SAM"/>
    <property type="match status" value="1"/>
</dbReference>
<dbReference type="PANTHER" id="PTHR42836:SF1">
    <property type="entry name" value="7-CARBOXY-7-DEAZAGUANINE SYNTHASE"/>
    <property type="match status" value="1"/>
</dbReference>
<evidence type="ECO:0000256" key="7">
    <source>
        <dbReference type="ARBA" id="ARBA00023239"/>
    </source>
</evidence>
<keyword evidence="1" id="KW-0004">4Fe-4S</keyword>
<evidence type="ECO:0000256" key="2">
    <source>
        <dbReference type="ARBA" id="ARBA00022691"/>
    </source>
</evidence>
<dbReference type="EMBL" id="UOES01000302">
    <property type="protein sequence ID" value="VAW27781.1"/>
    <property type="molecule type" value="Genomic_DNA"/>
</dbReference>
<evidence type="ECO:0000313" key="9">
    <source>
        <dbReference type="EMBL" id="VAW27781.1"/>
    </source>
</evidence>
<proteinExistence type="inferred from homology"/>
<dbReference type="GO" id="GO:0046872">
    <property type="term" value="F:metal ion binding"/>
    <property type="evidence" value="ECO:0007669"/>
    <property type="project" value="UniProtKB-KW"/>
</dbReference>
<evidence type="ECO:0000256" key="3">
    <source>
        <dbReference type="ARBA" id="ARBA00022723"/>
    </source>
</evidence>
<dbReference type="PROSITE" id="PS51918">
    <property type="entry name" value="RADICAL_SAM"/>
    <property type="match status" value="1"/>
</dbReference>
<dbReference type="SFLD" id="SFLDS00029">
    <property type="entry name" value="Radical_SAM"/>
    <property type="match status" value="1"/>
</dbReference>
<keyword evidence="4" id="KW-0460">Magnesium</keyword>
<evidence type="ECO:0000256" key="1">
    <source>
        <dbReference type="ARBA" id="ARBA00022485"/>
    </source>
</evidence>
<sequence>MGNYKVMETFYSIQGEGYHTGKAAFFIRLSGCDIGCSWCDVKESWNVENSTLKTVEELMKEAVLHKAQRVIITGGEPAMYNLAPLTGALQQVGIKTHLETSGVYAITGSWDWICISPKKFKAPLISEMGKADELKIVVVNKSDFTWGKKHAANVKENCKLFLQPEWDKSTQVIESINNYVKSFPVWRISLQTHKYMNIR</sequence>
<keyword evidence="2" id="KW-0949">S-adenosyl-L-methionine</keyword>
<reference evidence="9" key="1">
    <citation type="submission" date="2018-06" db="EMBL/GenBank/DDBJ databases">
        <authorList>
            <person name="Zhirakovskaya E."/>
        </authorList>
    </citation>
    <scope>NUCLEOTIDE SEQUENCE</scope>
</reference>
<feature type="domain" description="Radical SAM core" evidence="8">
    <location>
        <begin position="19"/>
        <end position="199"/>
    </location>
</feature>
<dbReference type="PANTHER" id="PTHR42836">
    <property type="entry name" value="7-CARBOXY-7-DEAZAGUANINE SYNTHASE"/>
    <property type="match status" value="1"/>
</dbReference>
<evidence type="ECO:0000256" key="4">
    <source>
        <dbReference type="ARBA" id="ARBA00022842"/>
    </source>
</evidence>
<keyword evidence="6" id="KW-0411">Iron-sulfur</keyword>
<dbReference type="InterPro" id="IPR013785">
    <property type="entry name" value="Aldolase_TIM"/>
</dbReference>
<dbReference type="InterPro" id="IPR058240">
    <property type="entry name" value="rSAM_sf"/>
</dbReference>
<dbReference type="HAMAP" id="MF_00917">
    <property type="entry name" value="QueE"/>
    <property type="match status" value="1"/>
</dbReference>
<name>A0A3B0U9R7_9ZZZZ</name>
<evidence type="ECO:0000259" key="8">
    <source>
        <dbReference type="PROSITE" id="PS51918"/>
    </source>
</evidence>
<evidence type="ECO:0000256" key="5">
    <source>
        <dbReference type="ARBA" id="ARBA00023004"/>
    </source>
</evidence>
<dbReference type="GO" id="GO:0051539">
    <property type="term" value="F:4 iron, 4 sulfur cluster binding"/>
    <property type="evidence" value="ECO:0007669"/>
    <property type="project" value="UniProtKB-KW"/>
</dbReference>
<dbReference type="PIRSF" id="PIRSF000370">
    <property type="entry name" value="QueE"/>
    <property type="match status" value="1"/>
</dbReference>
<protein>
    <submittedName>
        <fullName evidence="9">7-carboxy-7-deazaguanine synthase</fullName>
        <ecNumber evidence="9">4.3.99.3</ecNumber>
    </submittedName>
</protein>
<dbReference type="SUPFAM" id="SSF102114">
    <property type="entry name" value="Radical SAM enzymes"/>
    <property type="match status" value="1"/>
</dbReference>
<dbReference type="EC" id="4.3.99.3" evidence="9"/>
<keyword evidence="5" id="KW-0408">Iron</keyword>
<keyword evidence="7 9" id="KW-0456">Lyase</keyword>
<evidence type="ECO:0000256" key="6">
    <source>
        <dbReference type="ARBA" id="ARBA00023014"/>
    </source>
</evidence>
<dbReference type="Gene3D" id="3.20.20.70">
    <property type="entry name" value="Aldolase class I"/>
    <property type="match status" value="1"/>
</dbReference>
<dbReference type="GO" id="GO:0016829">
    <property type="term" value="F:lyase activity"/>
    <property type="evidence" value="ECO:0007669"/>
    <property type="project" value="UniProtKB-KW"/>
</dbReference>
<organism evidence="9">
    <name type="scientific">hydrothermal vent metagenome</name>
    <dbReference type="NCBI Taxonomy" id="652676"/>
    <lineage>
        <taxon>unclassified sequences</taxon>
        <taxon>metagenomes</taxon>
        <taxon>ecological metagenomes</taxon>
    </lineage>
</organism>
<dbReference type="AlphaFoldDB" id="A0A3B0U9R7"/>
<dbReference type="InterPro" id="IPR007197">
    <property type="entry name" value="rSAM"/>
</dbReference>
<gene>
    <name evidence="9" type="ORF">MNBD_BACTEROID06-1634</name>
</gene>
<dbReference type="InterPro" id="IPR024924">
    <property type="entry name" value="7-CO-7-deazaguanine_synth-like"/>
</dbReference>